<sequence length="953" mass="96630">MGSAATGAGCGDDPVNLPGTTTSSSSSGSGGAGGGTGGGNTGGGGMGGQGGMGGGGMGGQGGAGGGPQLCTTPAPGATRGAAVAISADDSTVVAVNRDAGSVTVLSVEYDAVDGLPALTKKAEIAVGSEPWQVAIDGCGDKAYVVLRKDQKVVEIRDLKGTPVMGKEVAVGSEPTAIAITPNNTALYVANWVDGTLSHVDIASLTVSKTIDLNGPLAGTGLLGPTVAADKARPALAHPRSLAITNDGDADDADEKIYATEFFAQRTAPEQINAQGVSNVDTNWAGIVYSVKAADGGVSTITLPSLDDTGFVDHKGQTTGCFPNQLQSITIQKDLAYVTSICASPAGPVGPYQKNTCTTNAQCQGVNILSTCNATTGSCTYSCSNDADCGADAPAGTCEGGGGFGTGSCRAIPTNTKTVVHPVVNVIDTKADMAAAAAPTNLNRALRDAYVAANVADDANRRYPLVANDIAFVGATGEAYVPANGADAVFRVSFNDTTGAVTSVGAADKKFIDLAPQALAESLKGVGPIGVAVANTHAFAFVANDISRNVSAVAIDPAKQVVAGADLGSARVVQTAPLPADAAGMSVLRGKRIFNTGLGRWSLRGQAWVSCQACHIDGLSDNVTWYFARGPRQATSLEGSYASKDPTDLRIFGWTAFQDEAHDFENSARGTQGGVGALVTKDSAPPVTTDRINLGDTAKYAPAGAAGLNGSTEAINDTDSVRKDWDDFEAYAQSIRSPRKPSNLDPAKVAAGMTLFMEGGSCQGCHGGAKWTLSKRFYTPSATTNEALLAKAYEGDALIAAGFPAALLPATSGNQFMRSPSPKNAGLDQIQCVLRPVGTFAISPAAVNVIEVRADMIAKAQGDEAIGKGFNVPSLLGMQVGAPFFHAGNARTLEELFSTTFAAHNKALAAPSYLTGPDDIANLVAFVLSIDEDTTLIDLPAQPGAKGGDFCAAP</sequence>
<accession>A0A9X3X0W0</accession>
<dbReference type="Proteomes" id="UP001151081">
    <property type="component" value="Unassembled WGS sequence"/>
</dbReference>
<organism evidence="7 8">
    <name type="scientific">Polyangium jinanense</name>
    <dbReference type="NCBI Taxonomy" id="2829994"/>
    <lineage>
        <taxon>Bacteria</taxon>
        <taxon>Pseudomonadati</taxon>
        <taxon>Myxococcota</taxon>
        <taxon>Polyangia</taxon>
        <taxon>Polyangiales</taxon>
        <taxon>Polyangiaceae</taxon>
        <taxon>Polyangium</taxon>
    </lineage>
</organism>
<dbReference type="InterPro" id="IPR015943">
    <property type="entry name" value="WD40/YVTN_repeat-like_dom_sf"/>
</dbReference>
<name>A0A9X3X0W0_9BACT</name>
<dbReference type="InterPro" id="IPR051395">
    <property type="entry name" value="Cytochrome_c_Peroxidase/MauG"/>
</dbReference>
<feature type="region of interest" description="Disordered" evidence="5">
    <location>
        <begin position="1"/>
        <end position="73"/>
    </location>
</feature>
<dbReference type="Gene3D" id="2.130.10.10">
    <property type="entry name" value="YVTN repeat-like/Quinoprotein amine dehydrogenase"/>
    <property type="match status" value="1"/>
</dbReference>
<proteinExistence type="predicted"/>
<dbReference type="RefSeq" id="WP_272420372.1">
    <property type="nucleotide sequence ID" value="NZ_JAGTJJ010000005.1"/>
</dbReference>
<dbReference type="PROSITE" id="PS51007">
    <property type="entry name" value="CYTC"/>
    <property type="match status" value="2"/>
</dbReference>
<dbReference type="AlphaFoldDB" id="A0A9X3X0W0"/>
<evidence type="ECO:0000256" key="1">
    <source>
        <dbReference type="ARBA" id="ARBA00022617"/>
    </source>
</evidence>
<keyword evidence="2 4" id="KW-0479">Metal-binding</keyword>
<gene>
    <name evidence="7" type="ORF">KEG57_14410</name>
</gene>
<dbReference type="InterPro" id="IPR009056">
    <property type="entry name" value="Cyt_c-like_dom"/>
</dbReference>
<keyword evidence="3 4" id="KW-0408">Iron</keyword>
<reference evidence="7 8" key="1">
    <citation type="submission" date="2021-04" db="EMBL/GenBank/DDBJ databases">
        <title>Genome analysis of Polyangium sp.</title>
        <authorList>
            <person name="Li Y."/>
            <person name="Wang J."/>
        </authorList>
    </citation>
    <scope>NUCLEOTIDE SEQUENCE [LARGE SCALE GENOMIC DNA]</scope>
    <source>
        <strain evidence="7 8">SDU14</strain>
    </source>
</reference>
<evidence type="ECO:0000256" key="4">
    <source>
        <dbReference type="PROSITE-ProRule" id="PRU00433"/>
    </source>
</evidence>
<dbReference type="SUPFAM" id="SSF46626">
    <property type="entry name" value="Cytochrome c"/>
    <property type="match status" value="1"/>
</dbReference>
<keyword evidence="1 4" id="KW-0349">Heme</keyword>
<feature type="domain" description="Cytochrome c" evidence="6">
    <location>
        <begin position="746"/>
        <end position="930"/>
    </location>
</feature>
<dbReference type="PANTHER" id="PTHR30600">
    <property type="entry name" value="CYTOCHROME C PEROXIDASE-RELATED"/>
    <property type="match status" value="1"/>
</dbReference>
<comment type="caution">
    <text evidence="7">The sequence shown here is derived from an EMBL/GenBank/DDBJ whole genome shotgun (WGS) entry which is preliminary data.</text>
</comment>
<dbReference type="Gene3D" id="1.10.760.10">
    <property type="entry name" value="Cytochrome c-like domain"/>
    <property type="match status" value="1"/>
</dbReference>
<evidence type="ECO:0000313" key="7">
    <source>
        <dbReference type="EMBL" id="MDC3981704.1"/>
    </source>
</evidence>
<dbReference type="GO" id="GO:0004130">
    <property type="term" value="F:cytochrome-c peroxidase activity"/>
    <property type="evidence" value="ECO:0007669"/>
    <property type="project" value="TreeGrafter"/>
</dbReference>
<protein>
    <submittedName>
        <fullName evidence="7">YncE family protein</fullName>
    </submittedName>
</protein>
<evidence type="ECO:0000256" key="5">
    <source>
        <dbReference type="SAM" id="MobiDB-lite"/>
    </source>
</evidence>
<evidence type="ECO:0000313" key="8">
    <source>
        <dbReference type="Proteomes" id="UP001151081"/>
    </source>
</evidence>
<evidence type="ECO:0000256" key="3">
    <source>
        <dbReference type="ARBA" id="ARBA00023004"/>
    </source>
</evidence>
<dbReference type="GO" id="GO:0009055">
    <property type="term" value="F:electron transfer activity"/>
    <property type="evidence" value="ECO:0007669"/>
    <property type="project" value="InterPro"/>
</dbReference>
<dbReference type="InterPro" id="IPR036909">
    <property type="entry name" value="Cyt_c-like_dom_sf"/>
</dbReference>
<dbReference type="SUPFAM" id="SSF50969">
    <property type="entry name" value="YVTN repeat-like/Quinoprotein amine dehydrogenase"/>
    <property type="match status" value="1"/>
</dbReference>
<keyword evidence="8" id="KW-1185">Reference proteome</keyword>
<dbReference type="GO" id="GO:0046872">
    <property type="term" value="F:metal ion binding"/>
    <property type="evidence" value="ECO:0007669"/>
    <property type="project" value="UniProtKB-KW"/>
</dbReference>
<dbReference type="EMBL" id="JAGTJJ010000005">
    <property type="protein sequence ID" value="MDC3981704.1"/>
    <property type="molecule type" value="Genomic_DNA"/>
</dbReference>
<feature type="domain" description="Cytochrome c" evidence="6">
    <location>
        <begin position="584"/>
        <end position="735"/>
    </location>
</feature>
<dbReference type="InterPro" id="IPR011044">
    <property type="entry name" value="Quino_amine_DH_bsu"/>
</dbReference>
<evidence type="ECO:0000256" key="2">
    <source>
        <dbReference type="ARBA" id="ARBA00022723"/>
    </source>
</evidence>
<dbReference type="GO" id="GO:0020037">
    <property type="term" value="F:heme binding"/>
    <property type="evidence" value="ECO:0007669"/>
    <property type="project" value="InterPro"/>
</dbReference>
<feature type="compositionally biased region" description="Gly residues" evidence="5">
    <location>
        <begin position="28"/>
        <end position="67"/>
    </location>
</feature>
<evidence type="ECO:0000259" key="6">
    <source>
        <dbReference type="PROSITE" id="PS51007"/>
    </source>
</evidence>